<protein>
    <submittedName>
        <fullName evidence="5">Regulator of chromosome condensation 1/beta-lactamase-inhibitor protein II</fullName>
    </submittedName>
</protein>
<name>A0A4P9XND7_9FUNG</name>
<dbReference type="Gene3D" id="2.130.10.30">
    <property type="entry name" value="Regulator of chromosome condensation 1/beta-lactamase-inhibitor protein II"/>
    <property type="match status" value="1"/>
</dbReference>
<dbReference type="AlphaFoldDB" id="A0A4P9XND7"/>
<feature type="repeat" description="RCC1" evidence="3">
    <location>
        <begin position="234"/>
        <end position="306"/>
    </location>
</feature>
<dbReference type="Gene3D" id="1.25.40.20">
    <property type="entry name" value="Ankyrin repeat-containing domain"/>
    <property type="match status" value="1"/>
</dbReference>
<dbReference type="OrthoDB" id="1893551at2759"/>
<evidence type="ECO:0000256" key="2">
    <source>
        <dbReference type="PROSITE-ProRule" id="PRU00023"/>
    </source>
</evidence>
<evidence type="ECO:0000256" key="3">
    <source>
        <dbReference type="PROSITE-ProRule" id="PRU00235"/>
    </source>
</evidence>
<dbReference type="InterPro" id="IPR002110">
    <property type="entry name" value="Ankyrin_rpt"/>
</dbReference>
<feature type="region of interest" description="Disordered" evidence="4">
    <location>
        <begin position="31"/>
        <end position="50"/>
    </location>
</feature>
<dbReference type="SUPFAM" id="SSF48403">
    <property type="entry name" value="Ankyrin repeat"/>
    <property type="match status" value="1"/>
</dbReference>
<evidence type="ECO:0000313" key="6">
    <source>
        <dbReference type="Proteomes" id="UP000271241"/>
    </source>
</evidence>
<dbReference type="Pfam" id="PF00415">
    <property type="entry name" value="RCC1"/>
    <property type="match status" value="2"/>
</dbReference>
<dbReference type="InterPro" id="IPR000408">
    <property type="entry name" value="Reg_chr_condens"/>
</dbReference>
<evidence type="ECO:0000256" key="4">
    <source>
        <dbReference type="SAM" id="MobiDB-lite"/>
    </source>
</evidence>
<dbReference type="PANTHER" id="PTHR22872:SF2">
    <property type="entry name" value="INHIBITOR OF BRUTON TYROSINE KINASE"/>
    <property type="match status" value="1"/>
</dbReference>
<dbReference type="InterPro" id="IPR051625">
    <property type="entry name" value="Signaling_Regulatory_Domain"/>
</dbReference>
<feature type="non-terminal residue" evidence="5">
    <location>
        <position position="585"/>
    </location>
</feature>
<dbReference type="SUPFAM" id="SSF50985">
    <property type="entry name" value="RCC1/BLIP-II"/>
    <property type="match status" value="1"/>
</dbReference>
<feature type="repeat" description="ANK" evidence="2">
    <location>
        <begin position="175"/>
        <end position="208"/>
    </location>
</feature>
<gene>
    <name evidence="5" type="ORF">THASP1DRAFT_17018</name>
</gene>
<keyword evidence="2" id="KW-0040">ANK repeat</keyword>
<dbReference type="PROSITE" id="PS00626">
    <property type="entry name" value="RCC1_2"/>
    <property type="match status" value="1"/>
</dbReference>
<keyword evidence="1" id="KW-0677">Repeat</keyword>
<dbReference type="EMBL" id="KZ992717">
    <property type="protein sequence ID" value="RKP07458.1"/>
    <property type="molecule type" value="Genomic_DNA"/>
</dbReference>
<dbReference type="InterPro" id="IPR036770">
    <property type="entry name" value="Ankyrin_rpt-contain_sf"/>
</dbReference>
<sequence length="585" mass="63393">MELVKQLDALRAAERKSSVYTAASACTQKSHVEQYSDDDDGDGDIDRVSDNGAISETGGLVASATAADLSLLSSFAANTSGDTSSSKSRGDGTAGKRGKRARHPWASVDRAGRAALHYAASWGCARLVRAAHRVANDAAGLSGIRRKNISASQQEQMILAANALLHNANLRDTESGWTPLHRAFYAGRIRVALELMRSAHVDISVKDHDGRLALDLVREALPLTTPYGWEATQTLLYTWGRNANYLLGHADQDDRARPDRVPLPSSTKRIGDRQASLYSVHSQRDPALRIRNVAMSKLHTVVVTECASAKQQDEHTVDQEAVNLLTCGFGHGGRLGNSEATRFALEPVRGIPDAVTTAACGRDHTVAVTVRGEVYTFGDGRWGQLGYSVARENTGQRSAHADERERGLEAHVQLIPRRVQGALRTAHIIGCASSSWHTVVHTREALFTFGRDVGQLGYRADGERQMVPRCAPLTLPPGCTIAQVSATERATACLLSNGDAFVLAHYHQQRISIPFGRLPSEMHAHVPASALPLCVVRLASDGESYLGVLSSWGDVYIWPTTAGQEHGRGNAEITAKQTRHPRRVW</sequence>
<dbReference type="PROSITE" id="PS50088">
    <property type="entry name" value="ANK_REPEAT"/>
    <property type="match status" value="1"/>
</dbReference>
<dbReference type="PANTHER" id="PTHR22872">
    <property type="entry name" value="BTK-BINDING PROTEIN-RELATED"/>
    <property type="match status" value="1"/>
</dbReference>
<reference evidence="6" key="1">
    <citation type="journal article" date="2018" name="Nat. Microbiol.">
        <title>Leveraging single-cell genomics to expand the fungal tree of life.</title>
        <authorList>
            <person name="Ahrendt S.R."/>
            <person name="Quandt C.A."/>
            <person name="Ciobanu D."/>
            <person name="Clum A."/>
            <person name="Salamov A."/>
            <person name="Andreopoulos B."/>
            <person name="Cheng J.F."/>
            <person name="Woyke T."/>
            <person name="Pelin A."/>
            <person name="Henrissat B."/>
            <person name="Reynolds N.K."/>
            <person name="Benny G.L."/>
            <person name="Smith M.E."/>
            <person name="James T.Y."/>
            <person name="Grigoriev I.V."/>
        </authorList>
    </citation>
    <scope>NUCLEOTIDE SEQUENCE [LARGE SCALE GENOMIC DNA]</scope>
    <source>
        <strain evidence="6">RSA 1356</strain>
    </source>
</reference>
<feature type="region of interest" description="Disordered" evidence="4">
    <location>
        <begin position="565"/>
        <end position="585"/>
    </location>
</feature>
<dbReference type="Proteomes" id="UP000271241">
    <property type="component" value="Unassembled WGS sequence"/>
</dbReference>
<dbReference type="InterPro" id="IPR009091">
    <property type="entry name" value="RCC1/BLIP-II"/>
</dbReference>
<organism evidence="5 6">
    <name type="scientific">Thamnocephalis sphaerospora</name>
    <dbReference type="NCBI Taxonomy" id="78915"/>
    <lineage>
        <taxon>Eukaryota</taxon>
        <taxon>Fungi</taxon>
        <taxon>Fungi incertae sedis</taxon>
        <taxon>Zoopagomycota</taxon>
        <taxon>Zoopagomycotina</taxon>
        <taxon>Zoopagomycetes</taxon>
        <taxon>Zoopagales</taxon>
        <taxon>Sigmoideomycetaceae</taxon>
        <taxon>Thamnocephalis</taxon>
    </lineage>
</organism>
<evidence type="ECO:0000313" key="5">
    <source>
        <dbReference type="EMBL" id="RKP07458.1"/>
    </source>
</evidence>
<evidence type="ECO:0000256" key="1">
    <source>
        <dbReference type="ARBA" id="ARBA00022737"/>
    </source>
</evidence>
<proteinExistence type="predicted"/>
<dbReference type="PRINTS" id="PR00633">
    <property type="entry name" value="RCCNDNSATION"/>
</dbReference>
<feature type="region of interest" description="Disordered" evidence="4">
    <location>
        <begin position="78"/>
        <end position="104"/>
    </location>
</feature>
<keyword evidence="6" id="KW-1185">Reference proteome</keyword>
<feature type="repeat" description="RCC1" evidence="3">
    <location>
        <begin position="322"/>
        <end position="371"/>
    </location>
</feature>
<dbReference type="PROSITE" id="PS50012">
    <property type="entry name" value="RCC1_3"/>
    <property type="match status" value="3"/>
</dbReference>
<feature type="compositionally biased region" description="Polar residues" evidence="4">
    <location>
        <begin position="78"/>
        <end position="87"/>
    </location>
</feature>
<feature type="repeat" description="RCC1" evidence="3">
    <location>
        <begin position="372"/>
        <end position="444"/>
    </location>
</feature>
<accession>A0A4P9XND7</accession>
<dbReference type="STRING" id="78915.A0A4P9XND7"/>